<feature type="compositionally biased region" description="Basic and acidic residues" evidence="1">
    <location>
        <begin position="8"/>
        <end position="19"/>
    </location>
</feature>
<keyword evidence="3" id="KW-1185">Reference proteome</keyword>
<evidence type="ECO:0000313" key="2">
    <source>
        <dbReference type="EMBL" id="KAF7389300.1"/>
    </source>
</evidence>
<gene>
    <name evidence="2" type="ORF">HZH66_010437</name>
</gene>
<evidence type="ECO:0000313" key="3">
    <source>
        <dbReference type="Proteomes" id="UP000614350"/>
    </source>
</evidence>
<protein>
    <submittedName>
        <fullName evidence="2">Uncharacterized protein</fullName>
    </submittedName>
</protein>
<evidence type="ECO:0000256" key="1">
    <source>
        <dbReference type="SAM" id="MobiDB-lite"/>
    </source>
</evidence>
<comment type="caution">
    <text evidence="2">The sequence shown here is derived from an EMBL/GenBank/DDBJ whole genome shotgun (WGS) entry which is preliminary data.</text>
</comment>
<dbReference type="Proteomes" id="UP000614350">
    <property type="component" value="Unassembled WGS sequence"/>
</dbReference>
<sequence length="75" mass="8927">MNSQVKLVEGRKRGTEKRGNYGPPILKRLERGEPREEEEVEEEEEEEDEEEEEEDEDEAVFIIFMLFNDETSDSF</sequence>
<reference evidence="2" key="1">
    <citation type="journal article" date="2020" name="G3 (Bethesda)">
        <title>High-Quality Assemblies for Three Invasive Social Wasps from the &lt;i&gt;Vespula&lt;/i&gt; Genus.</title>
        <authorList>
            <person name="Harrop T.W.R."/>
            <person name="Guhlin J."/>
            <person name="McLaughlin G.M."/>
            <person name="Permina E."/>
            <person name="Stockwell P."/>
            <person name="Gilligan J."/>
            <person name="Le Lec M.F."/>
            <person name="Gruber M.A.M."/>
            <person name="Quinn O."/>
            <person name="Lovegrove M."/>
            <person name="Duncan E.J."/>
            <person name="Remnant E.J."/>
            <person name="Van Eeckhoven J."/>
            <person name="Graham B."/>
            <person name="Knapp R.A."/>
            <person name="Langford K.W."/>
            <person name="Kronenberg Z."/>
            <person name="Press M.O."/>
            <person name="Eacker S.M."/>
            <person name="Wilson-Rankin E.E."/>
            <person name="Purcell J."/>
            <person name="Lester P.J."/>
            <person name="Dearden P.K."/>
        </authorList>
    </citation>
    <scope>NUCLEOTIDE SEQUENCE</scope>
    <source>
        <strain evidence="2">Marl-1</strain>
    </source>
</reference>
<feature type="compositionally biased region" description="Acidic residues" evidence="1">
    <location>
        <begin position="35"/>
        <end position="59"/>
    </location>
</feature>
<dbReference type="EMBL" id="JACSEA010000011">
    <property type="protein sequence ID" value="KAF7389300.1"/>
    <property type="molecule type" value="Genomic_DNA"/>
</dbReference>
<dbReference type="AlphaFoldDB" id="A0A834MYK0"/>
<name>A0A834MYK0_VESVU</name>
<feature type="region of interest" description="Disordered" evidence="1">
    <location>
        <begin position="1"/>
        <end position="59"/>
    </location>
</feature>
<accession>A0A834MYK0</accession>
<organism evidence="2 3">
    <name type="scientific">Vespula vulgaris</name>
    <name type="common">Yellow jacket</name>
    <name type="synonym">Wasp</name>
    <dbReference type="NCBI Taxonomy" id="7454"/>
    <lineage>
        <taxon>Eukaryota</taxon>
        <taxon>Metazoa</taxon>
        <taxon>Ecdysozoa</taxon>
        <taxon>Arthropoda</taxon>
        <taxon>Hexapoda</taxon>
        <taxon>Insecta</taxon>
        <taxon>Pterygota</taxon>
        <taxon>Neoptera</taxon>
        <taxon>Endopterygota</taxon>
        <taxon>Hymenoptera</taxon>
        <taxon>Apocrita</taxon>
        <taxon>Aculeata</taxon>
        <taxon>Vespoidea</taxon>
        <taxon>Vespidae</taxon>
        <taxon>Vespinae</taxon>
        <taxon>Vespula</taxon>
    </lineage>
</organism>
<proteinExistence type="predicted"/>